<evidence type="ECO:0000313" key="2">
    <source>
        <dbReference type="EMBL" id="BAY99301.1"/>
    </source>
</evidence>
<reference evidence="2 3" key="1">
    <citation type="submission" date="2017-06" db="EMBL/GenBank/DDBJ databases">
        <title>Genome sequencing of cyanobaciteial culture collection at National Institute for Environmental Studies (NIES).</title>
        <authorList>
            <person name="Hirose Y."/>
            <person name="Shimura Y."/>
            <person name="Fujisawa T."/>
            <person name="Nakamura Y."/>
            <person name="Kawachi M."/>
        </authorList>
    </citation>
    <scope>NUCLEOTIDE SEQUENCE [LARGE SCALE GENOMIC DNA]</scope>
    <source>
        <strain evidence="2 3">NIES-37</strain>
    </source>
</reference>
<organism evidence="2 3">
    <name type="scientific">Tolypothrix tenuis PCC 7101</name>
    <dbReference type="NCBI Taxonomy" id="231146"/>
    <lineage>
        <taxon>Bacteria</taxon>
        <taxon>Bacillati</taxon>
        <taxon>Cyanobacteriota</taxon>
        <taxon>Cyanophyceae</taxon>
        <taxon>Nostocales</taxon>
        <taxon>Tolypothrichaceae</taxon>
        <taxon>Tolypothrix</taxon>
    </lineage>
</organism>
<feature type="domain" description="WCX" evidence="1">
    <location>
        <begin position="238"/>
        <end position="279"/>
    </location>
</feature>
<evidence type="ECO:0000313" key="3">
    <source>
        <dbReference type="Proteomes" id="UP000218785"/>
    </source>
</evidence>
<keyword evidence="3" id="KW-1185">Reference proteome</keyword>
<accession>A0A1Z4N100</accession>
<proteinExistence type="predicted"/>
<name>A0A1Z4N100_9CYAN</name>
<evidence type="ECO:0000259" key="1">
    <source>
        <dbReference type="Pfam" id="PF25583"/>
    </source>
</evidence>
<dbReference type="EMBL" id="AP018248">
    <property type="protein sequence ID" value="BAY99301.1"/>
    <property type="molecule type" value="Genomic_DNA"/>
</dbReference>
<dbReference type="RefSeq" id="WP_096577315.1">
    <property type="nucleotide sequence ID" value="NZ_CAWNJS010000001.1"/>
</dbReference>
<gene>
    <name evidence="2" type="ORF">NIES37_32800</name>
</gene>
<protein>
    <recommendedName>
        <fullName evidence="1">WCX domain-containing protein</fullName>
    </recommendedName>
</protein>
<dbReference type="InterPro" id="IPR057727">
    <property type="entry name" value="WCX_dom"/>
</dbReference>
<dbReference type="Proteomes" id="UP000218785">
    <property type="component" value="Chromosome"/>
</dbReference>
<sequence length="289" mass="33741">MSRKGQSITLSVSERDKAELENLALEFGMKWGDRPNISKLIEAIARHHLIIGKNHDWTESRLRAVHRAMLALADIGQNEQAQIIAQLLLERSELPIPLRTEIDNFLGNLPPAWRLEIDRYILREQPFQLSYQDARQHIWNFTVRYAKVTPHEKRQYLDCWCEETEGNLDVEDLQHNWSLRLDRIQDAAVSPIVGEWRRSGLAEIDVEMHLLAGLAFAYQAKLEDKINEWLPDKAKVKRVVRRVSSTFWFIREVMQYAPDCVIVAPENVRSLIQEKIKTLYQNYGLDVFS</sequence>
<dbReference type="KEGG" id="ttq:NIES37_32800"/>
<dbReference type="AlphaFoldDB" id="A0A1Z4N100"/>
<dbReference type="Pfam" id="PF25583">
    <property type="entry name" value="WCX"/>
    <property type="match status" value="1"/>
</dbReference>